<comment type="caution">
    <text evidence="1">The sequence shown here is derived from an EMBL/GenBank/DDBJ whole genome shotgun (WGS) entry which is preliminary data.</text>
</comment>
<evidence type="ECO:0000313" key="2">
    <source>
        <dbReference type="Proteomes" id="UP001589683"/>
    </source>
</evidence>
<dbReference type="EMBL" id="JBHMEA010000033">
    <property type="protein sequence ID" value="MFB9231839.1"/>
    <property type="molecule type" value="Genomic_DNA"/>
</dbReference>
<proteinExistence type="predicted"/>
<organism evidence="1 2">
    <name type="scientific">Pseudohalocynthiibacter aestuariivivens</name>
    <dbReference type="NCBI Taxonomy" id="1591409"/>
    <lineage>
        <taxon>Bacteria</taxon>
        <taxon>Pseudomonadati</taxon>
        <taxon>Pseudomonadota</taxon>
        <taxon>Alphaproteobacteria</taxon>
        <taxon>Rhodobacterales</taxon>
        <taxon>Paracoccaceae</taxon>
        <taxon>Pseudohalocynthiibacter</taxon>
    </lineage>
</organism>
<dbReference type="RefSeq" id="WP_213888719.1">
    <property type="nucleotide sequence ID" value="NZ_JAGFNU010000004.1"/>
</dbReference>
<evidence type="ECO:0000313" key="1">
    <source>
        <dbReference type="EMBL" id="MFB9231839.1"/>
    </source>
</evidence>
<evidence type="ECO:0008006" key="3">
    <source>
        <dbReference type="Google" id="ProtNLM"/>
    </source>
</evidence>
<sequence length="206" mass="21922">MRDDPKNIVIAAIDVGAPKNIGWAILDGDAVETGNGLDAFICCFAELAKDKPAALGFEAPLFVPISRPLNRLTAQRNGENGRPWSAGAGATVTTIGLAVVCHVLEGLRDRLPSKPATLDWHSWTNGNDMLLYEAFVSGANHAGPGEHWKDALNAAEGFRAALPDLNAANAVYEDNVLSLVGACMMRTGWCHNNNPVLADPCLVIRP</sequence>
<keyword evidence="2" id="KW-1185">Reference proteome</keyword>
<name>A0ABV5JEH6_9RHOB</name>
<dbReference type="Proteomes" id="UP001589683">
    <property type="component" value="Unassembled WGS sequence"/>
</dbReference>
<protein>
    <recommendedName>
        <fullName evidence="3">DUF429 domain-containing protein</fullName>
    </recommendedName>
</protein>
<reference evidence="1 2" key="1">
    <citation type="submission" date="2024-09" db="EMBL/GenBank/DDBJ databases">
        <authorList>
            <person name="Sun Q."/>
            <person name="Mori K."/>
        </authorList>
    </citation>
    <scope>NUCLEOTIDE SEQUENCE [LARGE SCALE GENOMIC DNA]</scope>
    <source>
        <strain evidence="1 2">CECT 8726</strain>
    </source>
</reference>
<gene>
    <name evidence="1" type="ORF">ACFFUT_08580</name>
</gene>
<accession>A0ABV5JEH6</accession>